<evidence type="ECO:0000313" key="4">
    <source>
        <dbReference type="Proteomes" id="UP000317977"/>
    </source>
</evidence>
<dbReference type="AlphaFoldDB" id="A0A5C6ECK0"/>
<gene>
    <name evidence="3" type="ORF">Poly59_56010</name>
</gene>
<dbReference type="InterPro" id="IPR001789">
    <property type="entry name" value="Sig_transdc_resp-reg_receiver"/>
</dbReference>
<protein>
    <submittedName>
        <fullName evidence="3">Response regulator receiver domain protein</fullName>
    </submittedName>
</protein>
<keyword evidence="4" id="KW-1185">Reference proteome</keyword>
<sequence>MTVVSTNRQFVRSAEGTSWQLVAATTPVFPRFPVTVTSSSVLPYQPDRELTIFLAVGDGKSRKVIEAILQQLSHHVILSTDSGETMLERCLKEEPDMAIVGQSLADLDTFELVNRMSNETQIPVIAIIRGADLDRAKRLMTDDMMGILVEPVTHKTLRPAIYLARRRHQQMISLEDRASNLENQLQALPTDQRDDENE</sequence>
<evidence type="ECO:0000313" key="3">
    <source>
        <dbReference type="EMBL" id="TWU46628.1"/>
    </source>
</evidence>
<dbReference type="PANTHER" id="PTHR43367">
    <property type="match status" value="1"/>
</dbReference>
<comment type="caution">
    <text evidence="3">The sequence shown here is derived from an EMBL/GenBank/DDBJ whole genome shotgun (WGS) entry which is preliminary data.</text>
</comment>
<name>A0A5C6ECK0_9BACT</name>
<feature type="domain" description="Response regulatory" evidence="2">
    <location>
        <begin position="51"/>
        <end position="165"/>
    </location>
</feature>
<dbReference type="PROSITE" id="PS50110">
    <property type="entry name" value="RESPONSE_REGULATORY"/>
    <property type="match status" value="1"/>
</dbReference>
<dbReference type="Gene3D" id="3.40.50.2300">
    <property type="match status" value="1"/>
</dbReference>
<dbReference type="OrthoDB" id="287737at2"/>
<dbReference type="InterPro" id="IPR011006">
    <property type="entry name" value="CheY-like_superfamily"/>
</dbReference>
<comment type="caution">
    <text evidence="1">Lacks conserved residue(s) required for the propagation of feature annotation.</text>
</comment>
<dbReference type="GO" id="GO:0000160">
    <property type="term" value="P:phosphorelay signal transduction system"/>
    <property type="evidence" value="ECO:0007669"/>
    <property type="project" value="InterPro"/>
</dbReference>
<dbReference type="SUPFAM" id="SSF52172">
    <property type="entry name" value="CheY-like"/>
    <property type="match status" value="1"/>
</dbReference>
<dbReference type="Pfam" id="PF00072">
    <property type="entry name" value="Response_reg"/>
    <property type="match status" value="1"/>
</dbReference>
<proteinExistence type="predicted"/>
<organism evidence="3 4">
    <name type="scientific">Rubripirellula reticaptiva</name>
    <dbReference type="NCBI Taxonomy" id="2528013"/>
    <lineage>
        <taxon>Bacteria</taxon>
        <taxon>Pseudomonadati</taxon>
        <taxon>Planctomycetota</taxon>
        <taxon>Planctomycetia</taxon>
        <taxon>Pirellulales</taxon>
        <taxon>Pirellulaceae</taxon>
        <taxon>Rubripirellula</taxon>
    </lineage>
</organism>
<evidence type="ECO:0000259" key="2">
    <source>
        <dbReference type="PROSITE" id="PS50110"/>
    </source>
</evidence>
<accession>A0A5C6ECK0</accession>
<dbReference type="PANTHER" id="PTHR43367:SF1">
    <property type="entry name" value="TWO-COMPONENT RESPONSE REGULATOR-LIKE APRR6-RELATED"/>
    <property type="match status" value="1"/>
</dbReference>
<reference evidence="3 4" key="1">
    <citation type="submission" date="2019-02" db="EMBL/GenBank/DDBJ databases">
        <title>Deep-cultivation of Planctomycetes and their phenomic and genomic characterization uncovers novel biology.</title>
        <authorList>
            <person name="Wiegand S."/>
            <person name="Jogler M."/>
            <person name="Boedeker C."/>
            <person name="Pinto D."/>
            <person name="Vollmers J."/>
            <person name="Rivas-Marin E."/>
            <person name="Kohn T."/>
            <person name="Peeters S.H."/>
            <person name="Heuer A."/>
            <person name="Rast P."/>
            <person name="Oberbeckmann S."/>
            <person name="Bunk B."/>
            <person name="Jeske O."/>
            <person name="Meyerdierks A."/>
            <person name="Storesund J.E."/>
            <person name="Kallscheuer N."/>
            <person name="Luecker S."/>
            <person name="Lage O.M."/>
            <person name="Pohl T."/>
            <person name="Merkel B.J."/>
            <person name="Hornburger P."/>
            <person name="Mueller R.-W."/>
            <person name="Bruemmer F."/>
            <person name="Labrenz M."/>
            <person name="Spormann A.M."/>
            <person name="Op Den Camp H."/>
            <person name="Overmann J."/>
            <person name="Amann R."/>
            <person name="Jetten M.S.M."/>
            <person name="Mascher T."/>
            <person name="Medema M.H."/>
            <person name="Devos D.P."/>
            <person name="Kaster A.-K."/>
            <person name="Ovreas L."/>
            <person name="Rohde M."/>
            <person name="Galperin M.Y."/>
            <person name="Jogler C."/>
        </authorList>
    </citation>
    <scope>NUCLEOTIDE SEQUENCE [LARGE SCALE GENOMIC DNA]</scope>
    <source>
        <strain evidence="3 4">Poly59</strain>
    </source>
</reference>
<dbReference type="Proteomes" id="UP000317977">
    <property type="component" value="Unassembled WGS sequence"/>
</dbReference>
<dbReference type="EMBL" id="SJPX01000006">
    <property type="protein sequence ID" value="TWU46628.1"/>
    <property type="molecule type" value="Genomic_DNA"/>
</dbReference>
<evidence type="ECO:0000256" key="1">
    <source>
        <dbReference type="PROSITE-ProRule" id="PRU00169"/>
    </source>
</evidence>